<dbReference type="SUPFAM" id="SSF48452">
    <property type="entry name" value="TPR-like"/>
    <property type="match status" value="1"/>
</dbReference>
<feature type="repeat" description="TPR" evidence="3">
    <location>
        <begin position="100"/>
        <end position="133"/>
    </location>
</feature>
<evidence type="ECO:0000256" key="3">
    <source>
        <dbReference type="PROSITE-ProRule" id="PRU00339"/>
    </source>
</evidence>
<evidence type="ECO:0000256" key="2">
    <source>
        <dbReference type="ARBA" id="ARBA00022803"/>
    </source>
</evidence>
<dbReference type="EMBL" id="FXZK01000005">
    <property type="protein sequence ID" value="SMY08690.1"/>
    <property type="molecule type" value="Genomic_DNA"/>
</dbReference>
<dbReference type="AlphaFoldDB" id="A0A238LIJ3"/>
<dbReference type="SMART" id="SM00028">
    <property type="entry name" value="TPR"/>
    <property type="match status" value="3"/>
</dbReference>
<dbReference type="GO" id="GO:0072380">
    <property type="term" value="C:TRC complex"/>
    <property type="evidence" value="ECO:0007669"/>
    <property type="project" value="TreeGrafter"/>
</dbReference>
<dbReference type="GO" id="GO:0006620">
    <property type="term" value="P:post-translational protein targeting to endoplasmic reticulum membrane"/>
    <property type="evidence" value="ECO:0007669"/>
    <property type="project" value="TreeGrafter"/>
</dbReference>
<dbReference type="PANTHER" id="PTHR45831:SF2">
    <property type="entry name" value="LD24721P"/>
    <property type="match status" value="1"/>
</dbReference>
<proteinExistence type="predicted"/>
<organism evidence="5 6">
    <name type="scientific">Flavimaricola marinus</name>
    <dbReference type="NCBI Taxonomy" id="1819565"/>
    <lineage>
        <taxon>Bacteria</taxon>
        <taxon>Pseudomonadati</taxon>
        <taxon>Pseudomonadota</taxon>
        <taxon>Alphaproteobacteria</taxon>
        <taxon>Rhodobacterales</taxon>
        <taxon>Paracoccaceae</taxon>
        <taxon>Flavimaricola</taxon>
    </lineage>
</organism>
<name>A0A238LIJ3_9RHOB</name>
<evidence type="ECO:0000256" key="1">
    <source>
        <dbReference type="ARBA" id="ARBA00022737"/>
    </source>
</evidence>
<dbReference type="InterPro" id="IPR019734">
    <property type="entry name" value="TPR_rpt"/>
</dbReference>
<dbReference type="InterPro" id="IPR011990">
    <property type="entry name" value="TPR-like_helical_dom_sf"/>
</dbReference>
<keyword evidence="6" id="KW-1185">Reference proteome</keyword>
<dbReference type="InterPro" id="IPR047150">
    <property type="entry name" value="SGT"/>
</dbReference>
<evidence type="ECO:0000256" key="4">
    <source>
        <dbReference type="SAM" id="SignalP"/>
    </source>
</evidence>
<protein>
    <submittedName>
        <fullName evidence="5">Tetratricopeptide repeat protein</fullName>
    </submittedName>
</protein>
<dbReference type="Proteomes" id="UP000201613">
    <property type="component" value="Unassembled WGS sequence"/>
</dbReference>
<reference evidence="5 6" key="1">
    <citation type="submission" date="2017-05" db="EMBL/GenBank/DDBJ databases">
        <authorList>
            <person name="Song R."/>
            <person name="Chenine A.L."/>
            <person name="Ruprecht R.M."/>
        </authorList>
    </citation>
    <scope>NUCLEOTIDE SEQUENCE [LARGE SCALE GENOMIC DNA]</scope>
    <source>
        <strain evidence="5 6">CECT 8899</strain>
    </source>
</reference>
<evidence type="ECO:0000313" key="6">
    <source>
        <dbReference type="Proteomes" id="UP000201613"/>
    </source>
</evidence>
<gene>
    <name evidence="5" type="ORF">LOM8899_02845</name>
</gene>
<dbReference type="Gene3D" id="1.25.40.10">
    <property type="entry name" value="Tetratricopeptide repeat domain"/>
    <property type="match status" value="1"/>
</dbReference>
<evidence type="ECO:0000313" key="5">
    <source>
        <dbReference type="EMBL" id="SMY08690.1"/>
    </source>
</evidence>
<dbReference type="PROSITE" id="PS50005">
    <property type="entry name" value="TPR"/>
    <property type="match status" value="1"/>
</dbReference>
<keyword evidence="2 3" id="KW-0802">TPR repeat</keyword>
<dbReference type="PANTHER" id="PTHR45831">
    <property type="entry name" value="LD24721P"/>
    <property type="match status" value="1"/>
</dbReference>
<keyword evidence="1" id="KW-0677">Repeat</keyword>
<dbReference type="OrthoDB" id="9815010at2"/>
<feature type="signal peptide" evidence="4">
    <location>
        <begin position="1"/>
        <end position="27"/>
    </location>
</feature>
<dbReference type="Pfam" id="PF00515">
    <property type="entry name" value="TPR_1"/>
    <property type="match status" value="1"/>
</dbReference>
<dbReference type="RefSeq" id="WP_093992862.1">
    <property type="nucleotide sequence ID" value="NZ_FXZK01000005.1"/>
</dbReference>
<accession>A0A238LIJ3</accession>
<dbReference type="PROSITE" id="PS50293">
    <property type="entry name" value="TPR_REGION"/>
    <property type="match status" value="1"/>
</dbReference>
<sequence>MAFITHQIKCIVAALTASVWFSIPAAADQARVDDLLAQLSQAEGIQAERLVAELQNEWSKSGSAAMDLLLRRGQDALEAGEPVTAAEHFTAAIDHAPDFAEAYSRRAAAYYQSGLIGPALEDLRQALTLNPDNFVALRGFGVLLEELDRKEDALEVFLAVQEVYPADEDTAAAIARLEMMLQGQAL</sequence>
<dbReference type="GO" id="GO:0016020">
    <property type="term" value="C:membrane"/>
    <property type="evidence" value="ECO:0007669"/>
    <property type="project" value="TreeGrafter"/>
</dbReference>
<feature type="chain" id="PRO_5012308498" evidence="4">
    <location>
        <begin position="28"/>
        <end position="186"/>
    </location>
</feature>
<keyword evidence="4" id="KW-0732">Signal</keyword>
<dbReference type="GO" id="GO:0060090">
    <property type="term" value="F:molecular adaptor activity"/>
    <property type="evidence" value="ECO:0007669"/>
    <property type="project" value="TreeGrafter"/>
</dbReference>